<reference evidence="1" key="1">
    <citation type="submission" date="2016-04" db="EMBL/GenBank/DDBJ databases">
        <authorList>
            <person name="Evans L.H."/>
            <person name="Alamgir A."/>
            <person name="Owens N."/>
            <person name="Weber N.D."/>
            <person name="Virtaneva K."/>
            <person name="Barbian K."/>
            <person name="Babar A."/>
            <person name="Rosenke K."/>
        </authorList>
    </citation>
    <scope>NUCLEOTIDE SEQUENCE</scope>
    <source>
        <strain evidence="1">Nono1</strain>
    </source>
</reference>
<name>A0A1M4EBN2_9ACTN</name>
<dbReference type="AlphaFoldDB" id="A0A1M4EBN2"/>
<evidence type="ECO:0000313" key="1">
    <source>
        <dbReference type="EMBL" id="SBO96309.1"/>
    </source>
</evidence>
<accession>A0A1M4EBN2</accession>
<gene>
    <name evidence="1" type="ORF">BN4615_P5825</name>
</gene>
<protein>
    <submittedName>
        <fullName evidence="1">Uncharacterized protein</fullName>
    </submittedName>
</protein>
<sequence>MMLVPDLPPRDGRTLCRLLHEARHVLLDLGAPAVPAPVADHVHRLGGATYEGDLDGDVPGGVA</sequence>
<organism evidence="1">
    <name type="scientific">Nonomuraea gerenzanensis</name>
    <dbReference type="NCBI Taxonomy" id="93944"/>
    <lineage>
        <taxon>Bacteria</taxon>
        <taxon>Bacillati</taxon>
        <taxon>Actinomycetota</taxon>
        <taxon>Actinomycetes</taxon>
        <taxon>Streptosporangiales</taxon>
        <taxon>Streptosporangiaceae</taxon>
        <taxon>Nonomuraea</taxon>
    </lineage>
</organism>
<dbReference type="EMBL" id="LT559118">
    <property type="protein sequence ID" value="SBO96309.1"/>
    <property type="molecule type" value="Genomic_DNA"/>
</dbReference>
<dbReference type="RefSeq" id="WP_225275620.1">
    <property type="nucleotide sequence ID" value="NZ_CP084058.1"/>
</dbReference>
<proteinExistence type="predicted"/>